<name>A0A176W4H8_MARPO</name>
<reference evidence="1" key="1">
    <citation type="submission" date="2016-03" db="EMBL/GenBank/DDBJ databases">
        <title>Mechanisms controlling the formation of the plant cell surface in tip-growing cells are functionally conserved among land plants.</title>
        <authorList>
            <person name="Honkanen S."/>
            <person name="Jones V.A."/>
            <person name="Morieri G."/>
            <person name="Champion C."/>
            <person name="Hetherington A.J."/>
            <person name="Kelly S."/>
            <person name="Saint-Marcoux D."/>
            <person name="Proust H."/>
            <person name="Prescott H."/>
            <person name="Dolan L."/>
        </authorList>
    </citation>
    <scope>NUCLEOTIDE SEQUENCE [LARGE SCALE GENOMIC DNA]</scope>
    <source>
        <tissue evidence="1">Whole gametophyte</tissue>
    </source>
</reference>
<dbReference type="EMBL" id="LVLJ01001803">
    <property type="protein sequence ID" value="OAE27934.1"/>
    <property type="molecule type" value="Genomic_DNA"/>
</dbReference>
<organism evidence="1 2">
    <name type="scientific">Marchantia polymorpha subsp. ruderalis</name>
    <dbReference type="NCBI Taxonomy" id="1480154"/>
    <lineage>
        <taxon>Eukaryota</taxon>
        <taxon>Viridiplantae</taxon>
        <taxon>Streptophyta</taxon>
        <taxon>Embryophyta</taxon>
        <taxon>Marchantiophyta</taxon>
        <taxon>Marchantiopsida</taxon>
        <taxon>Marchantiidae</taxon>
        <taxon>Marchantiales</taxon>
        <taxon>Marchantiaceae</taxon>
        <taxon>Marchantia</taxon>
    </lineage>
</organism>
<evidence type="ECO:0000313" key="2">
    <source>
        <dbReference type="Proteomes" id="UP000077202"/>
    </source>
</evidence>
<comment type="caution">
    <text evidence="1">The sequence shown here is derived from an EMBL/GenBank/DDBJ whole genome shotgun (WGS) entry which is preliminary data.</text>
</comment>
<sequence length="97" mass="10925">MKTERMELRGRIGARSEVHNRKLQRANELMASLAEPMKKHKVELADWAKKLTDCELAKFLEICHVGNANVEVAEIGFAGTAVDEHEDQQNRRAQAVG</sequence>
<gene>
    <name evidence="1" type="ORF">AXG93_3309s1310</name>
</gene>
<proteinExistence type="predicted"/>
<dbReference type="Proteomes" id="UP000077202">
    <property type="component" value="Unassembled WGS sequence"/>
</dbReference>
<dbReference type="AlphaFoldDB" id="A0A176W4H8"/>
<evidence type="ECO:0000313" key="1">
    <source>
        <dbReference type="EMBL" id="OAE27934.1"/>
    </source>
</evidence>
<accession>A0A176W4H8</accession>
<keyword evidence="2" id="KW-1185">Reference proteome</keyword>
<protein>
    <submittedName>
        <fullName evidence="1">Uncharacterized protein</fullName>
    </submittedName>
</protein>